<dbReference type="InterPro" id="IPR050494">
    <property type="entry name" value="Ser_Thr_dual-spec_kinase"/>
</dbReference>
<dbReference type="Pfam" id="PF00069">
    <property type="entry name" value="Pkinase"/>
    <property type="match status" value="1"/>
</dbReference>
<evidence type="ECO:0000256" key="7">
    <source>
        <dbReference type="RuleBase" id="RU000304"/>
    </source>
</evidence>
<dbReference type="GO" id="GO:0007224">
    <property type="term" value="P:smoothened signaling pathway"/>
    <property type="evidence" value="ECO:0007669"/>
    <property type="project" value="TreeGrafter"/>
</dbReference>
<reference evidence="9" key="1">
    <citation type="submission" date="2014-08" db="EMBL/GenBank/DDBJ databases">
        <authorList>
            <person name="Senf B."/>
            <person name="Petzold A."/>
            <person name="Downie B.R."/>
            <person name="Koch P."/>
            <person name="Platzer M."/>
        </authorList>
    </citation>
    <scope>NUCLEOTIDE SEQUENCE [LARGE SCALE GENOMIC DNA]</scope>
    <source>
        <strain evidence="9">GRZ</strain>
    </source>
</reference>
<dbReference type="PROSITE" id="PS00107">
    <property type="entry name" value="PROTEIN_KINASE_ATP"/>
    <property type="match status" value="1"/>
</dbReference>
<accession>A0A8C6P8H8</accession>
<evidence type="ECO:0000256" key="6">
    <source>
        <dbReference type="PROSITE-ProRule" id="PRU10141"/>
    </source>
</evidence>
<dbReference type="InterPro" id="IPR000719">
    <property type="entry name" value="Prot_kinase_dom"/>
</dbReference>
<dbReference type="SMART" id="SM00220">
    <property type="entry name" value="S_TKc"/>
    <property type="match status" value="1"/>
</dbReference>
<dbReference type="GO" id="GO:0045944">
    <property type="term" value="P:positive regulation of transcription by RNA polymerase II"/>
    <property type="evidence" value="ECO:0007669"/>
    <property type="project" value="TreeGrafter"/>
</dbReference>
<dbReference type="InterPro" id="IPR011009">
    <property type="entry name" value="Kinase-like_dom_sf"/>
</dbReference>
<dbReference type="GO" id="GO:0004674">
    <property type="term" value="F:protein serine/threonine kinase activity"/>
    <property type="evidence" value="ECO:0007669"/>
    <property type="project" value="UniProtKB-KW"/>
</dbReference>
<dbReference type="GO" id="GO:0004713">
    <property type="term" value="F:protein tyrosine kinase activity"/>
    <property type="evidence" value="ECO:0007669"/>
    <property type="project" value="TreeGrafter"/>
</dbReference>
<dbReference type="Ensembl" id="ENSNFUT00015041530.1">
    <property type="protein sequence ID" value="ENSNFUP00015039779.1"/>
    <property type="gene ID" value="ENSNFUG00015019154.1"/>
</dbReference>
<dbReference type="PROSITE" id="PS00108">
    <property type="entry name" value="PROTEIN_KINASE_ST"/>
    <property type="match status" value="1"/>
</dbReference>
<dbReference type="PANTHER" id="PTHR24058">
    <property type="entry name" value="DUAL SPECIFICITY PROTEIN KINASE"/>
    <property type="match status" value="1"/>
</dbReference>
<feature type="domain" description="Protein kinase" evidence="8">
    <location>
        <begin position="97"/>
        <end position="415"/>
    </location>
</feature>
<dbReference type="GO" id="GO:0016605">
    <property type="term" value="C:PML body"/>
    <property type="evidence" value="ECO:0007669"/>
    <property type="project" value="TreeGrafter"/>
</dbReference>
<dbReference type="GO" id="GO:0003714">
    <property type="term" value="F:transcription corepressor activity"/>
    <property type="evidence" value="ECO:0007669"/>
    <property type="project" value="TreeGrafter"/>
</dbReference>
<evidence type="ECO:0000256" key="2">
    <source>
        <dbReference type="ARBA" id="ARBA00022679"/>
    </source>
</evidence>
<dbReference type="GO" id="GO:0042771">
    <property type="term" value="P:intrinsic apoptotic signaling pathway in response to DNA damage by p53 class mediator"/>
    <property type="evidence" value="ECO:0007669"/>
    <property type="project" value="TreeGrafter"/>
</dbReference>
<dbReference type="Gene3D" id="1.10.510.10">
    <property type="entry name" value="Transferase(Phosphotransferase) domain 1"/>
    <property type="match status" value="2"/>
</dbReference>
<keyword evidence="2" id="KW-0808">Transferase</keyword>
<dbReference type="PROSITE" id="PS50011">
    <property type="entry name" value="PROTEIN_KINASE_DOM"/>
    <property type="match status" value="1"/>
</dbReference>
<dbReference type="GO" id="GO:0046332">
    <property type="term" value="F:SMAD binding"/>
    <property type="evidence" value="ECO:0007669"/>
    <property type="project" value="TreeGrafter"/>
</dbReference>
<dbReference type="GO" id="GO:0005524">
    <property type="term" value="F:ATP binding"/>
    <property type="evidence" value="ECO:0007669"/>
    <property type="project" value="UniProtKB-UniRule"/>
</dbReference>
<reference evidence="9" key="3">
    <citation type="submission" date="2025-09" db="UniProtKB">
        <authorList>
            <consortium name="Ensembl"/>
        </authorList>
    </citation>
    <scope>IDENTIFICATION</scope>
</reference>
<dbReference type="SUPFAM" id="SSF56112">
    <property type="entry name" value="Protein kinase-like (PK-like)"/>
    <property type="match status" value="2"/>
</dbReference>
<protein>
    <recommendedName>
        <fullName evidence="8">Protein kinase domain-containing protein</fullName>
    </recommendedName>
</protein>
<comment type="similarity">
    <text evidence="7">Belongs to the protein kinase superfamily.</text>
</comment>
<evidence type="ECO:0000256" key="5">
    <source>
        <dbReference type="ARBA" id="ARBA00022840"/>
    </source>
</evidence>
<dbReference type="AlphaFoldDB" id="A0A8C6P8H8"/>
<evidence type="ECO:0000256" key="3">
    <source>
        <dbReference type="ARBA" id="ARBA00022741"/>
    </source>
</evidence>
<dbReference type="GeneTree" id="ENSGT00940000164472"/>
<reference evidence="9" key="2">
    <citation type="submission" date="2025-08" db="UniProtKB">
        <authorList>
            <consortium name="Ensembl"/>
        </authorList>
    </citation>
    <scope>IDENTIFICATION</scope>
</reference>
<keyword evidence="10" id="KW-1185">Reference proteome</keyword>
<keyword evidence="1 7" id="KW-0723">Serine/threonine-protein kinase</keyword>
<sequence>MIDSDYRDIALDSIDDFLTIHPEIQDPFELEDLQSFIDLLKKMFTVNPSERITPEEALNHRFITMSHLPPTSNNSYVISAYEKMKVYIMEKEEPRVYIVQKFLGRGAFGQVVKGLKQGTDEVVALKFIHKDDSESATGEATILKHLRELQADQKNLIKLIDHFEYNDSFCFVFEMLDMDLFDLLEMRHDKPLDVSEVRVVAHDLLVALNALKNAGVTHTDIKPDNIMLVNHQSQPFRVKLIDFGLAMETHDLRNDDVIQVCGFRAPEVNLGLPLTEAVDMWAVACTLAFIFLGDYIYNPICEFNNMRQIFKLHGLPDQDLLGKGTKVNRFFIFDQSNQTWRFKTPQEYTETIMIDSDYRDIALDSIDDFLTIHPEIQDPFELEDLQSFIDLLKMMFTVNPSERITPEEALNHRFITMSHLPPTSDNSYFGWLPATCWWL</sequence>
<feature type="binding site" evidence="6">
    <location>
        <position position="126"/>
    </location>
    <ligand>
        <name>ATP</name>
        <dbReference type="ChEBI" id="CHEBI:30616"/>
    </ligand>
</feature>
<evidence type="ECO:0000256" key="1">
    <source>
        <dbReference type="ARBA" id="ARBA00022527"/>
    </source>
</evidence>
<dbReference type="Gene3D" id="3.30.200.20">
    <property type="entry name" value="Phosphorylase Kinase, domain 1"/>
    <property type="match status" value="1"/>
</dbReference>
<evidence type="ECO:0000313" key="9">
    <source>
        <dbReference type="Ensembl" id="ENSNFUP00015039779.1"/>
    </source>
</evidence>
<organism evidence="9 10">
    <name type="scientific">Nothobranchius furzeri</name>
    <name type="common">Turquoise killifish</name>
    <dbReference type="NCBI Taxonomy" id="105023"/>
    <lineage>
        <taxon>Eukaryota</taxon>
        <taxon>Metazoa</taxon>
        <taxon>Chordata</taxon>
        <taxon>Craniata</taxon>
        <taxon>Vertebrata</taxon>
        <taxon>Euteleostomi</taxon>
        <taxon>Actinopterygii</taxon>
        <taxon>Neopterygii</taxon>
        <taxon>Teleostei</taxon>
        <taxon>Neoteleostei</taxon>
        <taxon>Acanthomorphata</taxon>
        <taxon>Ovalentaria</taxon>
        <taxon>Atherinomorphae</taxon>
        <taxon>Cyprinodontiformes</taxon>
        <taxon>Nothobranchiidae</taxon>
        <taxon>Nothobranchius</taxon>
    </lineage>
</organism>
<keyword evidence="4" id="KW-0418">Kinase</keyword>
<evidence type="ECO:0000259" key="8">
    <source>
        <dbReference type="PROSITE" id="PS50011"/>
    </source>
</evidence>
<evidence type="ECO:0000256" key="4">
    <source>
        <dbReference type="ARBA" id="ARBA00022777"/>
    </source>
</evidence>
<name>A0A8C6P8H8_NOTFU</name>
<proteinExistence type="inferred from homology"/>
<dbReference type="Proteomes" id="UP000694548">
    <property type="component" value="Chromosome sgr11"/>
</dbReference>
<dbReference type="PANTHER" id="PTHR24058:SF53">
    <property type="entry name" value="HOMEODOMAIN-INTERACTING PROTEIN KINASE 2"/>
    <property type="match status" value="1"/>
</dbReference>
<dbReference type="GO" id="GO:0003713">
    <property type="term" value="F:transcription coactivator activity"/>
    <property type="evidence" value="ECO:0007669"/>
    <property type="project" value="TreeGrafter"/>
</dbReference>
<keyword evidence="3 6" id="KW-0547">Nucleotide-binding</keyword>
<evidence type="ECO:0000313" key="10">
    <source>
        <dbReference type="Proteomes" id="UP000694548"/>
    </source>
</evidence>
<dbReference type="GO" id="GO:0005737">
    <property type="term" value="C:cytoplasm"/>
    <property type="evidence" value="ECO:0007669"/>
    <property type="project" value="TreeGrafter"/>
</dbReference>
<dbReference type="InterPro" id="IPR017441">
    <property type="entry name" value="Protein_kinase_ATP_BS"/>
</dbReference>
<dbReference type="InterPro" id="IPR008271">
    <property type="entry name" value="Ser/Thr_kinase_AS"/>
</dbReference>
<keyword evidence="5 6" id="KW-0067">ATP-binding</keyword>